<dbReference type="InterPro" id="IPR036318">
    <property type="entry name" value="FAD-bd_PCMH-like_sf"/>
</dbReference>
<evidence type="ECO:0000256" key="6">
    <source>
        <dbReference type="ARBA" id="ARBA00023157"/>
    </source>
</evidence>
<evidence type="ECO:0000256" key="7">
    <source>
        <dbReference type="ARBA" id="ARBA00023180"/>
    </source>
</evidence>
<dbReference type="EMBL" id="JBGMDY010000002">
    <property type="protein sequence ID" value="KAL2343713.1"/>
    <property type="molecule type" value="Genomic_DNA"/>
</dbReference>
<comment type="caution">
    <text evidence="10">The sequence shown here is derived from an EMBL/GenBank/DDBJ whole genome shotgun (WGS) entry which is preliminary data.</text>
</comment>
<accession>A0ABD1N7V6</accession>
<dbReference type="PANTHER" id="PTHR32448">
    <property type="entry name" value="OS08G0158400 PROTEIN"/>
    <property type="match status" value="1"/>
</dbReference>
<organism evidence="10 11">
    <name type="scientific">Flemingia macrophylla</name>
    <dbReference type="NCBI Taxonomy" id="520843"/>
    <lineage>
        <taxon>Eukaryota</taxon>
        <taxon>Viridiplantae</taxon>
        <taxon>Streptophyta</taxon>
        <taxon>Embryophyta</taxon>
        <taxon>Tracheophyta</taxon>
        <taxon>Spermatophyta</taxon>
        <taxon>Magnoliopsida</taxon>
        <taxon>eudicotyledons</taxon>
        <taxon>Gunneridae</taxon>
        <taxon>Pentapetalae</taxon>
        <taxon>rosids</taxon>
        <taxon>fabids</taxon>
        <taxon>Fabales</taxon>
        <taxon>Fabaceae</taxon>
        <taxon>Papilionoideae</taxon>
        <taxon>50 kb inversion clade</taxon>
        <taxon>NPAAA clade</taxon>
        <taxon>indigoferoid/millettioid clade</taxon>
        <taxon>Phaseoleae</taxon>
        <taxon>Flemingia</taxon>
    </lineage>
</organism>
<keyword evidence="6" id="KW-1015">Disulfide bond</keyword>
<feature type="chain" id="PRO_5044775531" description="FAD-binding PCMH-type domain-containing protein" evidence="8">
    <location>
        <begin position="23"/>
        <end position="548"/>
    </location>
</feature>
<dbReference type="AlphaFoldDB" id="A0ABD1N7V6"/>
<proteinExistence type="inferred from homology"/>
<reference evidence="10 11" key="1">
    <citation type="submission" date="2024-08" db="EMBL/GenBank/DDBJ databases">
        <title>Insights into the chromosomal genome structure of Flemingia macrophylla.</title>
        <authorList>
            <person name="Ding Y."/>
            <person name="Zhao Y."/>
            <person name="Bi W."/>
            <person name="Wu M."/>
            <person name="Zhao G."/>
            <person name="Gong Y."/>
            <person name="Li W."/>
            <person name="Zhang P."/>
        </authorList>
    </citation>
    <scope>NUCLEOTIDE SEQUENCE [LARGE SCALE GENOMIC DNA]</scope>
    <source>
        <strain evidence="10">DYQJB</strain>
        <tissue evidence="10">Leaf</tissue>
    </source>
</reference>
<dbReference type="PROSITE" id="PS51387">
    <property type="entry name" value="FAD_PCMH"/>
    <property type="match status" value="1"/>
</dbReference>
<dbReference type="InterPro" id="IPR006094">
    <property type="entry name" value="Oxid_FAD_bind_N"/>
</dbReference>
<dbReference type="Gene3D" id="3.40.462.20">
    <property type="match status" value="1"/>
</dbReference>
<evidence type="ECO:0000256" key="2">
    <source>
        <dbReference type="ARBA" id="ARBA00005466"/>
    </source>
</evidence>
<evidence type="ECO:0000259" key="9">
    <source>
        <dbReference type="PROSITE" id="PS51387"/>
    </source>
</evidence>
<keyword evidence="5" id="KW-0274">FAD</keyword>
<evidence type="ECO:0000313" key="11">
    <source>
        <dbReference type="Proteomes" id="UP001603857"/>
    </source>
</evidence>
<keyword evidence="7" id="KW-0325">Glycoprotein</keyword>
<name>A0ABD1N7V6_9FABA</name>
<dbReference type="GO" id="GO:1901696">
    <property type="term" value="P:cannabinoid biosynthetic process"/>
    <property type="evidence" value="ECO:0007669"/>
    <property type="project" value="UniProtKB-ARBA"/>
</dbReference>
<keyword evidence="11" id="KW-1185">Reference proteome</keyword>
<dbReference type="Gene3D" id="3.30.43.10">
    <property type="entry name" value="Uridine Diphospho-n-acetylenolpyruvylglucosamine Reductase, domain 2"/>
    <property type="match status" value="1"/>
</dbReference>
<evidence type="ECO:0000256" key="5">
    <source>
        <dbReference type="ARBA" id="ARBA00022827"/>
    </source>
</evidence>
<feature type="domain" description="FAD-binding PCMH-type" evidence="9">
    <location>
        <begin position="76"/>
        <end position="250"/>
    </location>
</feature>
<dbReference type="SUPFAM" id="SSF56176">
    <property type="entry name" value="FAD-binding/transporter-associated domain-like"/>
    <property type="match status" value="1"/>
</dbReference>
<evidence type="ECO:0000256" key="3">
    <source>
        <dbReference type="ARBA" id="ARBA00022630"/>
    </source>
</evidence>
<dbReference type="Pfam" id="PF08031">
    <property type="entry name" value="BBE"/>
    <property type="match status" value="1"/>
</dbReference>
<evidence type="ECO:0000256" key="8">
    <source>
        <dbReference type="SAM" id="SignalP"/>
    </source>
</evidence>
<dbReference type="InterPro" id="IPR016169">
    <property type="entry name" value="FAD-bd_PCMH_sub2"/>
</dbReference>
<sequence>MEKLNLLSFLCIIVLFLRVTRSLTTSLRDYDTFLECLQSHTSSSDQVSNIVYAQTNASYTSILEAFVRNSRFNTPSTPKPLLIITPFSEHQVQATVVCAKSVGLQLRIRSGGHDFEGASYVSQVPFVILDMFNFQNVTVDIQNEVAVIQSGASLGQVYYRIWEKSEVHGFAAGACPTIGVGGHLSGGGYGSMIRKYGLSVDHVIDAKIVDVKGRILDKKAMGEDLFWTIKGGGGASFGVILSYTVKLVQVPEKVTVFKVDNTLEQNATDLVFEWQHVAPHTDDRLFMRMTLQPVISEGNKTIRASIKALFLGGANELVTLLEKEFPLLRLKKETCKEMRWIDSVLWLMNDNHGSSLEVLLDRSRYSKYFNKIKSDYVQTPISKDGLKWIWKKMIELGNTQLIFIPYGGKMNEVPSDATPFPHRAGNLYKIQYNVSWQEPGAVAEKNLMDQIRKLYSYMTLFVSKNPRRAFLNYRDLDIGINSHGEDNYEDGKVFGVKYFDKNFQRLVKVKTAIDPENFFWNEQSMPTLPAIKQQVENITDKRKIGYFN</sequence>
<feature type="signal peptide" evidence="8">
    <location>
        <begin position="1"/>
        <end position="22"/>
    </location>
</feature>
<dbReference type="Proteomes" id="UP001603857">
    <property type="component" value="Unassembled WGS sequence"/>
</dbReference>
<gene>
    <name evidence="10" type="ORF">Fmac_004998</name>
</gene>
<dbReference type="InterPro" id="IPR016166">
    <property type="entry name" value="FAD-bd_PCMH"/>
</dbReference>
<dbReference type="InterPro" id="IPR016167">
    <property type="entry name" value="FAD-bd_PCMH_sub1"/>
</dbReference>
<evidence type="ECO:0000256" key="4">
    <source>
        <dbReference type="ARBA" id="ARBA00022729"/>
    </source>
</evidence>
<keyword evidence="3" id="KW-0285">Flavoprotein</keyword>
<evidence type="ECO:0000313" key="10">
    <source>
        <dbReference type="EMBL" id="KAL2343713.1"/>
    </source>
</evidence>
<protein>
    <recommendedName>
        <fullName evidence="9">FAD-binding PCMH-type domain-containing protein</fullName>
    </recommendedName>
</protein>
<evidence type="ECO:0000256" key="1">
    <source>
        <dbReference type="ARBA" id="ARBA00001974"/>
    </source>
</evidence>
<dbReference type="Pfam" id="PF01565">
    <property type="entry name" value="FAD_binding_4"/>
    <property type="match status" value="1"/>
</dbReference>
<dbReference type="FunFam" id="3.30.43.10:FF:000004">
    <property type="entry name" value="Berberine bridge enzyme-like 15"/>
    <property type="match status" value="1"/>
</dbReference>
<keyword evidence="4 8" id="KW-0732">Signal</keyword>
<comment type="similarity">
    <text evidence="2">Belongs to the oxygen-dependent FAD-linked oxidoreductase family.</text>
</comment>
<dbReference type="InterPro" id="IPR012951">
    <property type="entry name" value="BBE"/>
</dbReference>
<comment type="cofactor">
    <cofactor evidence="1">
        <name>FAD</name>
        <dbReference type="ChEBI" id="CHEBI:57692"/>
    </cofactor>
</comment>
<dbReference type="Gene3D" id="3.30.465.10">
    <property type="match status" value="1"/>
</dbReference>